<comment type="caution">
    <text evidence="3">The sequence shown here is derived from an EMBL/GenBank/DDBJ whole genome shotgun (WGS) entry which is preliminary data.</text>
</comment>
<evidence type="ECO:0000256" key="1">
    <source>
        <dbReference type="SAM" id="Phobius"/>
    </source>
</evidence>
<feature type="transmembrane region" description="Helical" evidence="1">
    <location>
        <begin position="125"/>
        <end position="151"/>
    </location>
</feature>
<feature type="transmembrane region" description="Helical" evidence="1">
    <location>
        <begin position="53"/>
        <end position="76"/>
    </location>
</feature>
<reference evidence="3" key="1">
    <citation type="submission" date="2020-05" db="EMBL/GenBank/DDBJ databases">
        <title>Mycena genomes resolve the evolution of fungal bioluminescence.</title>
        <authorList>
            <person name="Tsai I.J."/>
        </authorList>
    </citation>
    <scope>NUCLEOTIDE SEQUENCE</scope>
    <source>
        <strain evidence="3">110903Hualien_Pintung</strain>
    </source>
</reference>
<gene>
    <name evidence="3" type="ORF">HMN09_01301000</name>
</gene>
<dbReference type="OrthoDB" id="2535105at2759"/>
<evidence type="ECO:0000259" key="2">
    <source>
        <dbReference type="Pfam" id="PF20152"/>
    </source>
</evidence>
<dbReference type="EMBL" id="JACAZE010000026">
    <property type="protein sequence ID" value="KAF7290429.1"/>
    <property type="molecule type" value="Genomic_DNA"/>
</dbReference>
<dbReference type="PANTHER" id="PTHR40465:SF1">
    <property type="entry name" value="DUF6534 DOMAIN-CONTAINING PROTEIN"/>
    <property type="match status" value="1"/>
</dbReference>
<feature type="domain" description="DUF6534" evidence="2">
    <location>
        <begin position="172"/>
        <end position="262"/>
    </location>
</feature>
<dbReference type="AlphaFoldDB" id="A0A8H6VQX9"/>
<feature type="transmembrane region" description="Helical" evidence="1">
    <location>
        <begin position="16"/>
        <end position="41"/>
    </location>
</feature>
<protein>
    <recommendedName>
        <fullName evidence="2">DUF6534 domain-containing protein</fullName>
    </recommendedName>
</protein>
<sequence length="300" mass="33420">MNTGGVLGASEANSTLGALLIGTLAGCVLYGVSTVQVYLYYKRFPDDHWILRYFVLFIWLMEGAHVGAIANTLYIVCITDYVHPERLLGRPPPSTIGLFLITVTIAVGVQLFFSYRIWILSQSRIIPCLMTLISVVRFALGTSLFAIGINIPTLDEFGTKWRWLGISMWGLSAVEDLTITASLVFLLARHRKHVHRATTAFLDKIIMWSIELAETGMLTASFSLTTLILYRTMPNNEIWIGFSILEARMFANSFYASLNSRTVLRDMQGSSHNLNLSGFGNKTNQSVLFKPFSPATRSGC</sequence>
<name>A0A8H6VQX9_MYCCL</name>
<feature type="transmembrane region" description="Helical" evidence="1">
    <location>
        <begin position="96"/>
        <end position="113"/>
    </location>
</feature>
<keyword evidence="4" id="KW-1185">Reference proteome</keyword>
<dbReference type="Pfam" id="PF20152">
    <property type="entry name" value="DUF6534"/>
    <property type="match status" value="1"/>
</dbReference>
<dbReference type="Proteomes" id="UP000613580">
    <property type="component" value="Unassembled WGS sequence"/>
</dbReference>
<keyword evidence="1" id="KW-1133">Transmembrane helix</keyword>
<evidence type="ECO:0000313" key="4">
    <source>
        <dbReference type="Proteomes" id="UP000613580"/>
    </source>
</evidence>
<proteinExistence type="predicted"/>
<organism evidence="3 4">
    <name type="scientific">Mycena chlorophos</name>
    <name type="common">Agaric fungus</name>
    <name type="synonym">Agaricus chlorophos</name>
    <dbReference type="NCBI Taxonomy" id="658473"/>
    <lineage>
        <taxon>Eukaryota</taxon>
        <taxon>Fungi</taxon>
        <taxon>Dikarya</taxon>
        <taxon>Basidiomycota</taxon>
        <taxon>Agaricomycotina</taxon>
        <taxon>Agaricomycetes</taxon>
        <taxon>Agaricomycetidae</taxon>
        <taxon>Agaricales</taxon>
        <taxon>Marasmiineae</taxon>
        <taxon>Mycenaceae</taxon>
        <taxon>Mycena</taxon>
    </lineage>
</organism>
<dbReference type="InterPro" id="IPR045339">
    <property type="entry name" value="DUF6534"/>
</dbReference>
<keyword evidence="1" id="KW-0472">Membrane</keyword>
<evidence type="ECO:0000313" key="3">
    <source>
        <dbReference type="EMBL" id="KAF7290429.1"/>
    </source>
</evidence>
<keyword evidence="1" id="KW-0812">Transmembrane</keyword>
<dbReference type="PANTHER" id="PTHR40465">
    <property type="entry name" value="CHROMOSOME 1, WHOLE GENOME SHOTGUN SEQUENCE"/>
    <property type="match status" value="1"/>
</dbReference>
<accession>A0A8H6VQX9</accession>
<feature type="transmembrane region" description="Helical" evidence="1">
    <location>
        <begin position="163"/>
        <end position="187"/>
    </location>
</feature>